<dbReference type="Proteomes" id="UP000747542">
    <property type="component" value="Unassembled WGS sequence"/>
</dbReference>
<feature type="region of interest" description="Disordered" evidence="3">
    <location>
        <begin position="171"/>
        <end position="192"/>
    </location>
</feature>
<dbReference type="PROSITE" id="PS51155">
    <property type="entry name" value="CHIT_BIND_RR_2"/>
    <property type="match status" value="2"/>
</dbReference>
<dbReference type="PANTHER" id="PTHR12236:SF79">
    <property type="entry name" value="CUTICULAR PROTEIN 50CB-RELATED"/>
    <property type="match status" value="1"/>
</dbReference>
<dbReference type="GO" id="GO:0042302">
    <property type="term" value="F:structural constituent of cuticle"/>
    <property type="evidence" value="ECO:0007669"/>
    <property type="project" value="UniProtKB-UniRule"/>
</dbReference>
<dbReference type="GO" id="GO:0031012">
    <property type="term" value="C:extracellular matrix"/>
    <property type="evidence" value="ECO:0007669"/>
    <property type="project" value="TreeGrafter"/>
</dbReference>
<evidence type="ECO:0000256" key="3">
    <source>
        <dbReference type="SAM" id="MobiDB-lite"/>
    </source>
</evidence>
<sequence length="259" mass="28987">MKELDPGRLRSGVVVYNGQRQRNRQSVPCDNTTHTMNTKILIVLGVAALAAADSRSRETFSYAAPRRSSSESFESYESGEAQYNFNYAVKDDSSGNDFGHQETRDGDDTQGSYYVHLPDGRLQTVLIVLAMAALSAADSRETYSYAAPRDSSEESYESSEAQYNFNYAVKDDSSGNDFGHQETRDGDDTQGSYYVQLPDGRLQTVTYVVDGDSGYIADVKYDGEARYPDSYESFESFESREAPRYAPPRPRYFDSNESK</sequence>
<dbReference type="PANTHER" id="PTHR12236">
    <property type="entry name" value="STRUCTURAL CONTITUENT OF CUTICLE"/>
    <property type="match status" value="1"/>
</dbReference>
<keyword evidence="5" id="KW-1185">Reference proteome</keyword>
<evidence type="ECO:0000313" key="4">
    <source>
        <dbReference type="EMBL" id="KAG7157849.1"/>
    </source>
</evidence>
<organism evidence="4 5">
    <name type="scientific">Homarus americanus</name>
    <name type="common">American lobster</name>
    <dbReference type="NCBI Taxonomy" id="6706"/>
    <lineage>
        <taxon>Eukaryota</taxon>
        <taxon>Metazoa</taxon>
        <taxon>Ecdysozoa</taxon>
        <taxon>Arthropoda</taxon>
        <taxon>Crustacea</taxon>
        <taxon>Multicrustacea</taxon>
        <taxon>Malacostraca</taxon>
        <taxon>Eumalacostraca</taxon>
        <taxon>Eucarida</taxon>
        <taxon>Decapoda</taxon>
        <taxon>Pleocyemata</taxon>
        <taxon>Astacidea</taxon>
        <taxon>Nephropoidea</taxon>
        <taxon>Nephropidae</taxon>
        <taxon>Homarus</taxon>
    </lineage>
</organism>
<dbReference type="AlphaFoldDB" id="A0A8J5MNF3"/>
<reference evidence="4" key="1">
    <citation type="journal article" date="2021" name="Sci. Adv.">
        <title>The American lobster genome reveals insights on longevity, neural, and immune adaptations.</title>
        <authorList>
            <person name="Polinski J.M."/>
            <person name="Zimin A.V."/>
            <person name="Clark K.F."/>
            <person name="Kohn A.B."/>
            <person name="Sadowski N."/>
            <person name="Timp W."/>
            <person name="Ptitsyn A."/>
            <person name="Khanna P."/>
            <person name="Romanova D.Y."/>
            <person name="Williams P."/>
            <person name="Greenwood S.J."/>
            <person name="Moroz L.L."/>
            <person name="Walt D.R."/>
            <person name="Bodnar A.G."/>
        </authorList>
    </citation>
    <scope>NUCLEOTIDE SEQUENCE</scope>
    <source>
        <strain evidence="4">GMGI-L3</strain>
    </source>
</reference>
<name>A0A8J5MNF3_HOMAM</name>
<dbReference type="Pfam" id="PF00379">
    <property type="entry name" value="Chitin_bind_4"/>
    <property type="match status" value="2"/>
</dbReference>
<protein>
    <submittedName>
        <fullName evidence="4">Pro-resilin-like 157</fullName>
    </submittedName>
</protein>
<comment type="caution">
    <text evidence="4">The sequence shown here is derived from an EMBL/GenBank/DDBJ whole genome shotgun (WGS) entry which is preliminary data.</text>
</comment>
<dbReference type="EMBL" id="JAHLQT010036643">
    <property type="protein sequence ID" value="KAG7157849.1"/>
    <property type="molecule type" value="Genomic_DNA"/>
</dbReference>
<proteinExistence type="predicted"/>
<accession>A0A8J5MNF3</accession>
<dbReference type="GO" id="GO:0005615">
    <property type="term" value="C:extracellular space"/>
    <property type="evidence" value="ECO:0007669"/>
    <property type="project" value="TreeGrafter"/>
</dbReference>
<evidence type="ECO:0000313" key="5">
    <source>
        <dbReference type="Proteomes" id="UP000747542"/>
    </source>
</evidence>
<dbReference type="InterPro" id="IPR051217">
    <property type="entry name" value="Insect_Cuticle_Struc_Prot"/>
</dbReference>
<gene>
    <name evidence="4" type="ORF">Hamer_G026604</name>
</gene>
<evidence type="ECO:0000256" key="1">
    <source>
        <dbReference type="ARBA" id="ARBA00022460"/>
    </source>
</evidence>
<feature type="region of interest" description="Disordered" evidence="3">
    <location>
        <begin position="234"/>
        <end position="259"/>
    </location>
</feature>
<evidence type="ECO:0000256" key="2">
    <source>
        <dbReference type="PROSITE-ProRule" id="PRU00497"/>
    </source>
</evidence>
<feature type="region of interest" description="Disordered" evidence="3">
    <location>
        <begin position="92"/>
        <end position="111"/>
    </location>
</feature>
<keyword evidence="1 2" id="KW-0193">Cuticle</keyword>
<feature type="compositionally biased region" description="Basic and acidic residues" evidence="3">
    <location>
        <begin position="92"/>
        <end position="107"/>
    </location>
</feature>
<feature type="compositionally biased region" description="Basic and acidic residues" evidence="3">
    <location>
        <begin position="171"/>
        <end position="187"/>
    </location>
</feature>
<dbReference type="InterPro" id="IPR000618">
    <property type="entry name" value="Insect_cuticle"/>
</dbReference>